<comment type="caution">
    <text evidence="3">The sequence shown here is derived from an EMBL/GenBank/DDBJ whole genome shotgun (WGS) entry which is preliminary data.</text>
</comment>
<evidence type="ECO:0000259" key="1">
    <source>
        <dbReference type="Pfam" id="PF04471"/>
    </source>
</evidence>
<evidence type="ECO:0000313" key="4">
    <source>
        <dbReference type="Proteomes" id="UP001270053"/>
    </source>
</evidence>
<dbReference type="InterPro" id="IPR007560">
    <property type="entry name" value="Restrct_endonuc_IV_Mrr"/>
</dbReference>
<dbReference type="RefSeq" id="WP_229973908.1">
    <property type="nucleotide sequence ID" value="NZ_CP087133.1"/>
</dbReference>
<evidence type="ECO:0000313" key="2">
    <source>
        <dbReference type="EMBL" id="MDX6183031.1"/>
    </source>
</evidence>
<dbReference type="GO" id="GO:0009307">
    <property type="term" value="P:DNA restriction-modification system"/>
    <property type="evidence" value="ECO:0007669"/>
    <property type="project" value="InterPro"/>
</dbReference>
<dbReference type="GO" id="GO:0003677">
    <property type="term" value="F:DNA binding"/>
    <property type="evidence" value="ECO:0007669"/>
    <property type="project" value="InterPro"/>
</dbReference>
<feature type="domain" description="Restriction endonuclease type IV Mrr" evidence="1">
    <location>
        <begin position="10"/>
        <end position="134"/>
    </location>
</feature>
<accession>A0AAJ2SC94</accession>
<name>A0AAJ2SC94_9FLAO</name>
<keyword evidence="3" id="KW-0540">Nuclease</keyword>
<dbReference type="PANTHER" id="PTHR30015:SF6">
    <property type="entry name" value="SLL1429 PROTEIN"/>
    <property type="match status" value="1"/>
</dbReference>
<dbReference type="Proteomes" id="UP001270053">
    <property type="component" value="Unassembled WGS sequence"/>
</dbReference>
<dbReference type="EMBL" id="JAWXVG010000005">
    <property type="protein sequence ID" value="MDX6183031.1"/>
    <property type="molecule type" value="Genomic_DNA"/>
</dbReference>
<evidence type="ECO:0000313" key="3">
    <source>
        <dbReference type="EMBL" id="MDX6186484.1"/>
    </source>
</evidence>
<keyword evidence="3" id="KW-0255">Endonuclease</keyword>
<dbReference type="InterPro" id="IPR011335">
    <property type="entry name" value="Restrct_endonuc-II-like"/>
</dbReference>
<gene>
    <name evidence="2" type="ORF">SGQ18_12725</name>
    <name evidence="3" type="ORF">SGQ44_11980</name>
</gene>
<keyword evidence="3" id="KW-0378">Hydrolase</keyword>
<dbReference type="AlphaFoldDB" id="A0AAJ2SC94"/>
<keyword evidence="5" id="KW-1185">Reference proteome</keyword>
<dbReference type="GO" id="GO:0015666">
    <property type="term" value="F:restriction endodeoxyribonuclease activity"/>
    <property type="evidence" value="ECO:0007669"/>
    <property type="project" value="TreeGrafter"/>
</dbReference>
<proteinExistence type="predicted"/>
<dbReference type="Pfam" id="PF04471">
    <property type="entry name" value="Mrr_cat"/>
    <property type="match status" value="1"/>
</dbReference>
<organism evidence="3 4">
    <name type="scientific">Flavobacterium flavipigmentatum</name>
    <dbReference type="NCBI Taxonomy" id="2893884"/>
    <lineage>
        <taxon>Bacteria</taxon>
        <taxon>Pseudomonadati</taxon>
        <taxon>Bacteroidota</taxon>
        <taxon>Flavobacteriia</taxon>
        <taxon>Flavobacteriales</taxon>
        <taxon>Flavobacteriaceae</taxon>
        <taxon>Flavobacterium</taxon>
    </lineage>
</organism>
<evidence type="ECO:0000313" key="5">
    <source>
        <dbReference type="Proteomes" id="UP001278738"/>
    </source>
</evidence>
<protein>
    <submittedName>
        <fullName evidence="3">Restriction endonuclease</fullName>
    </submittedName>
</protein>
<sequence>MSLEKHIDFNQLTPDQFEELCFELLIKHGFTSITWRQGGADNGRDIEADFSISNGLLGTFNEKFFFECKRYEKGVPPSELNSKIAWADAEKPQHIVFFISSYLTNNAREWIEKVKRDRFYKIHVVEGKTLSRLLAQHDDLISKYFIKNKFINLLDETISKWTLHNLTPNFWTYYYLLDNLDKESLTTNQLVYLYVLYFTNYSKLEELENEIYHGIIISDHLNELSELLKKKHSCDHSVLIGEFDFDVLSDEGYLKADEESNLKFNYDFIATEASTKKPDGKSYKLCYYLFRRLSSNESIEIILHHTSSLDFKIRYSNSYTFEQFKEALNLINLRKQFQYEVIKLSTNMK</sequence>
<dbReference type="InterPro" id="IPR052906">
    <property type="entry name" value="Type_IV_Methyl-Rstrct_Enzyme"/>
</dbReference>
<dbReference type="InterPro" id="IPR011856">
    <property type="entry name" value="tRNA_endonuc-like_dom_sf"/>
</dbReference>
<dbReference type="Proteomes" id="UP001278738">
    <property type="component" value="Unassembled WGS sequence"/>
</dbReference>
<reference evidence="3 5" key="1">
    <citation type="submission" date="2023-11" db="EMBL/GenBank/DDBJ databases">
        <title>Unpublished Manusciprt.</title>
        <authorList>
            <person name="Saticioglu I.B."/>
            <person name="Ay H."/>
            <person name="Ajmi N."/>
            <person name="Altun S."/>
            <person name="Duman M."/>
        </authorList>
    </citation>
    <scope>NUCLEOTIDE SEQUENCE</scope>
    <source>
        <strain evidence="2 5">Fl-33</strain>
        <strain evidence="3">Fl-77</strain>
    </source>
</reference>
<dbReference type="SUPFAM" id="SSF52980">
    <property type="entry name" value="Restriction endonuclease-like"/>
    <property type="match status" value="1"/>
</dbReference>
<dbReference type="EMBL" id="JAWXVH010000005">
    <property type="protein sequence ID" value="MDX6186484.1"/>
    <property type="molecule type" value="Genomic_DNA"/>
</dbReference>
<dbReference type="PANTHER" id="PTHR30015">
    <property type="entry name" value="MRR RESTRICTION SYSTEM PROTEIN"/>
    <property type="match status" value="1"/>
</dbReference>
<dbReference type="Gene3D" id="3.40.1350.10">
    <property type="match status" value="1"/>
</dbReference>